<proteinExistence type="predicted"/>
<sequence>MTMGGEEMDEDIKGVLSHGASGPPLGIRAADIIERGGRIRRRRKRLAVAGSSLATAAVIVFGAIAVGGRGGEGTAPVQPAGPGLSTIAPTPVSPAPSESTPQPEVTPGKPPPPSSAPKTDQPRSTPRTLQPGRTTTAVPPRAPTPTKQPSEPPTAVTTR</sequence>
<evidence type="ECO:0000313" key="3">
    <source>
        <dbReference type="EMBL" id="EME60229.1"/>
    </source>
</evidence>
<reference evidence="3 4" key="1">
    <citation type="journal article" date="2013" name="Genome Announc.">
        <title>Draft Genome Sequence of Amycolatopsis decaplanina Strain DSM 44594T.</title>
        <authorList>
            <person name="Kaur N."/>
            <person name="Kumar S."/>
            <person name="Bala M."/>
            <person name="Raghava G.P."/>
            <person name="Mayilraj S."/>
        </authorList>
    </citation>
    <scope>NUCLEOTIDE SEQUENCE [LARGE SCALE GENOMIC DNA]</scope>
    <source>
        <strain evidence="3 4">DSM 44594</strain>
    </source>
</reference>
<protein>
    <submittedName>
        <fullName evidence="3">Uncharacterized protein</fullName>
    </submittedName>
</protein>
<gene>
    <name evidence="3" type="ORF">H074_14422</name>
</gene>
<keyword evidence="2" id="KW-0812">Transmembrane</keyword>
<dbReference type="PATRIC" id="fig|1284240.4.peg.2937"/>
<name>M2ZIQ1_9PSEU</name>
<feature type="region of interest" description="Disordered" evidence="1">
    <location>
        <begin position="67"/>
        <end position="159"/>
    </location>
</feature>
<feature type="transmembrane region" description="Helical" evidence="2">
    <location>
        <begin position="46"/>
        <end position="68"/>
    </location>
</feature>
<organism evidence="3 4">
    <name type="scientific">Amycolatopsis decaplanina DSM 44594</name>
    <dbReference type="NCBI Taxonomy" id="1284240"/>
    <lineage>
        <taxon>Bacteria</taxon>
        <taxon>Bacillati</taxon>
        <taxon>Actinomycetota</taxon>
        <taxon>Actinomycetes</taxon>
        <taxon>Pseudonocardiales</taxon>
        <taxon>Pseudonocardiaceae</taxon>
        <taxon>Amycolatopsis</taxon>
    </lineage>
</organism>
<keyword evidence="4" id="KW-1185">Reference proteome</keyword>
<dbReference type="EMBL" id="AOHO01000048">
    <property type="protein sequence ID" value="EME60229.1"/>
    <property type="molecule type" value="Genomic_DNA"/>
</dbReference>
<evidence type="ECO:0000256" key="2">
    <source>
        <dbReference type="SAM" id="Phobius"/>
    </source>
</evidence>
<keyword evidence="2" id="KW-0472">Membrane</keyword>
<comment type="caution">
    <text evidence="3">The sequence shown here is derived from an EMBL/GenBank/DDBJ whole genome shotgun (WGS) entry which is preliminary data.</text>
</comment>
<evidence type="ECO:0000256" key="1">
    <source>
        <dbReference type="SAM" id="MobiDB-lite"/>
    </source>
</evidence>
<dbReference type="AlphaFoldDB" id="M2ZIQ1"/>
<keyword evidence="2" id="KW-1133">Transmembrane helix</keyword>
<accession>M2ZIQ1</accession>
<evidence type="ECO:0000313" key="4">
    <source>
        <dbReference type="Proteomes" id="UP000054226"/>
    </source>
</evidence>
<dbReference type="Proteomes" id="UP000054226">
    <property type="component" value="Unassembled WGS sequence"/>
</dbReference>